<protein>
    <submittedName>
        <fullName evidence="2">Uncharacterized protein</fullName>
    </submittedName>
</protein>
<accession>A0A6C0D319</accession>
<evidence type="ECO:0000256" key="1">
    <source>
        <dbReference type="SAM" id="MobiDB-lite"/>
    </source>
</evidence>
<name>A0A6C0D319_9ZZZZ</name>
<feature type="region of interest" description="Disordered" evidence="1">
    <location>
        <begin position="219"/>
        <end position="246"/>
    </location>
</feature>
<feature type="compositionally biased region" description="Low complexity" evidence="1">
    <location>
        <begin position="219"/>
        <end position="245"/>
    </location>
</feature>
<proteinExistence type="predicted"/>
<sequence>MSEEKKILAIDPNMFSFSKNNTTKKREKKPKPDKALKVKAYAPKKKTDTLKKKSILKMIRQHQEQRYKQAFDNKKNKPETNLINDMNQEFNKDFKEAQLFLQNLTEKKETNNNVNNIKSNHHNLNQRNLNHTLKRYHGGSFLPDVATTPTINQNNPMTNAVNPYLSTPVPRTLKPVYGCLKGGTLPTYRNYMNITGKNQPSIVIGSKNIKNMAQQNGGQIQQNGGQIQQNGGQIQQNGGQIQQNGPSMISSIKKENVPSTHKAIVEEAENKISESMKLANVINQTSSNLKSIKPKKNRRKKTVRRTFKIGKSKVHPKVAVLVSNKTIRNNITTKYQLLKQTPISDVKKFLMKRGFIRVGSIAPNDVLRKMYEDVTMICGDVQNHNPDNLLYNFLNANEK</sequence>
<reference evidence="2" key="1">
    <citation type="journal article" date="2020" name="Nature">
        <title>Giant virus diversity and host interactions through global metagenomics.</title>
        <authorList>
            <person name="Schulz F."/>
            <person name="Roux S."/>
            <person name="Paez-Espino D."/>
            <person name="Jungbluth S."/>
            <person name="Walsh D.A."/>
            <person name="Denef V.J."/>
            <person name="McMahon K.D."/>
            <person name="Konstantinidis K.T."/>
            <person name="Eloe-Fadrosh E.A."/>
            <person name="Kyrpides N.C."/>
            <person name="Woyke T."/>
        </authorList>
    </citation>
    <scope>NUCLEOTIDE SEQUENCE</scope>
    <source>
        <strain evidence="2">GVMAG-M-3300023174-111</strain>
    </source>
</reference>
<organism evidence="2">
    <name type="scientific">viral metagenome</name>
    <dbReference type="NCBI Taxonomy" id="1070528"/>
    <lineage>
        <taxon>unclassified sequences</taxon>
        <taxon>metagenomes</taxon>
        <taxon>organismal metagenomes</taxon>
    </lineage>
</organism>
<dbReference type="EMBL" id="MN739531">
    <property type="protein sequence ID" value="QHT11188.1"/>
    <property type="molecule type" value="Genomic_DNA"/>
</dbReference>
<dbReference type="AlphaFoldDB" id="A0A6C0D319"/>
<evidence type="ECO:0000313" key="2">
    <source>
        <dbReference type="EMBL" id="QHT11188.1"/>
    </source>
</evidence>